<dbReference type="Proteomes" id="UP000663828">
    <property type="component" value="Unassembled WGS sequence"/>
</dbReference>
<keyword evidence="2" id="KW-1185">Reference proteome</keyword>
<accession>A0A816FFK1</accession>
<evidence type="ECO:0000313" key="2">
    <source>
        <dbReference type="Proteomes" id="UP000663828"/>
    </source>
</evidence>
<dbReference type="AlphaFoldDB" id="A0A816FFK1"/>
<evidence type="ECO:0000313" key="1">
    <source>
        <dbReference type="EMBL" id="CAF1660915.1"/>
    </source>
</evidence>
<sequence length="84" mass="9194">MLQQPNVIIETQNGIALDNIGVYCGQREKSVVHILIPFNDLCLTSPTLDVCEYIQSNGPSILEIGTVLPHSKPVSSRGKICFIL</sequence>
<gene>
    <name evidence="1" type="ORF">XAT740_LOCUS56845</name>
</gene>
<comment type="caution">
    <text evidence="1">The sequence shown here is derived from an EMBL/GenBank/DDBJ whole genome shotgun (WGS) entry which is preliminary data.</text>
</comment>
<protein>
    <submittedName>
        <fullName evidence="1">Uncharacterized protein</fullName>
    </submittedName>
</protein>
<proteinExistence type="predicted"/>
<reference evidence="1" key="1">
    <citation type="submission" date="2021-02" db="EMBL/GenBank/DDBJ databases">
        <authorList>
            <person name="Nowell W R."/>
        </authorList>
    </citation>
    <scope>NUCLEOTIDE SEQUENCE</scope>
</reference>
<dbReference type="EMBL" id="CAJNOR010011388">
    <property type="protein sequence ID" value="CAF1660915.1"/>
    <property type="molecule type" value="Genomic_DNA"/>
</dbReference>
<name>A0A816FFK1_ADIRI</name>
<organism evidence="1 2">
    <name type="scientific">Adineta ricciae</name>
    <name type="common">Rotifer</name>
    <dbReference type="NCBI Taxonomy" id="249248"/>
    <lineage>
        <taxon>Eukaryota</taxon>
        <taxon>Metazoa</taxon>
        <taxon>Spiralia</taxon>
        <taxon>Gnathifera</taxon>
        <taxon>Rotifera</taxon>
        <taxon>Eurotatoria</taxon>
        <taxon>Bdelloidea</taxon>
        <taxon>Adinetida</taxon>
        <taxon>Adinetidae</taxon>
        <taxon>Adineta</taxon>
    </lineage>
</organism>